<dbReference type="RefSeq" id="XP_007372799.1">
    <property type="nucleotide sequence ID" value="XM_007372737.1"/>
</dbReference>
<keyword evidence="4" id="KW-0539">Nucleus</keyword>
<dbReference type="InParanoid" id="G3AGQ4"/>
<keyword evidence="3" id="KW-0804">Transcription</keyword>
<name>G3AGQ4_SPAPN</name>
<dbReference type="SMART" id="SM00066">
    <property type="entry name" value="GAL4"/>
    <property type="match status" value="1"/>
</dbReference>
<dbReference type="GeneID" id="18869623"/>
<dbReference type="EMBL" id="GL996499">
    <property type="protein sequence ID" value="EGW35387.1"/>
    <property type="molecule type" value="Genomic_DNA"/>
</dbReference>
<evidence type="ECO:0000256" key="3">
    <source>
        <dbReference type="ARBA" id="ARBA00023163"/>
    </source>
</evidence>
<dbReference type="GO" id="GO:0008270">
    <property type="term" value="F:zinc ion binding"/>
    <property type="evidence" value="ECO:0007669"/>
    <property type="project" value="InterPro"/>
</dbReference>
<reference evidence="7 8" key="1">
    <citation type="journal article" date="2011" name="Proc. Natl. Acad. Sci. U.S.A.">
        <title>Comparative genomics of xylose-fermenting fungi for enhanced biofuel production.</title>
        <authorList>
            <person name="Wohlbach D.J."/>
            <person name="Kuo A."/>
            <person name="Sato T.K."/>
            <person name="Potts K.M."/>
            <person name="Salamov A.A."/>
            <person name="LaButti K.M."/>
            <person name="Sun H."/>
            <person name="Clum A."/>
            <person name="Pangilinan J.L."/>
            <person name="Lindquist E.A."/>
            <person name="Lucas S."/>
            <person name="Lapidus A."/>
            <person name="Jin M."/>
            <person name="Gunawan C."/>
            <person name="Balan V."/>
            <person name="Dale B.E."/>
            <person name="Jeffries T.W."/>
            <person name="Zinkel R."/>
            <person name="Barry K.W."/>
            <person name="Grigoriev I.V."/>
            <person name="Gasch A.P."/>
        </authorList>
    </citation>
    <scope>NUCLEOTIDE SEQUENCE [LARGE SCALE GENOMIC DNA]</scope>
    <source>
        <strain evidence="8">NRRL Y-27907 / 11-Y1</strain>
    </source>
</reference>
<keyword evidence="5" id="KW-0472">Membrane</keyword>
<dbReference type="PROSITE" id="PS00463">
    <property type="entry name" value="ZN2_CY6_FUNGAL_1"/>
    <property type="match status" value="1"/>
</dbReference>
<keyword evidence="8" id="KW-1185">Reference proteome</keyword>
<evidence type="ECO:0000256" key="4">
    <source>
        <dbReference type="ARBA" id="ARBA00023242"/>
    </source>
</evidence>
<dbReference type="CDD" id="cd12148">
    <property type="entry name" value="fungal_TF_MHR"/>
    <property type="match status" value="1"/>
</dbReference>
<feature type="transmembrane region" description="Helical" evidence="5">
    <location>
        <begin position="477"/>
        <end position="497"/>
    </location>
</feature>
<proteinExistence type="predicted"/>
<dbReference type="eggNOG" id="ENOG502QVYJ">
    <property type="taxonomic scope" value="Eukaryota"/>
</dbReference>
<evidence type="ECO:0000256" key="1">
    <source>
        <dbReference type="ARBA" id="ARBA00022723"/>
    </source>
</evidence>
<evidence type="ECO:0000256" key="2">
    <source>
        <dbReference type="ARBA" id="ARBA00023015"/>
    </source>
</evidence>
<dbReference type="CDD" id="cd00067">
    <property type="entry name" value="GAL4"/>
    <property type="match status" value="1"/>
</dbReference>
<dbReference type="GO" id="GO:0006351">
    <property type="term" value="P:DNA-templated transcription"/>
    <property type="evidence" value="ECO:0007669"/>
    <property type="project" value="InterPro"/>
</dbReference>
<keyword evidence="1" id="KW-0479">Metal-binding</keyword>
<dbReference type="OMA" id="QQHRQWT"/>
<keyword evidence="2" id="KW-0805">Transcription regulation</keyword>
<dbReference type="SMART" id="SM00906">
    <property type="entry name" value="Fungal_trans"/>
    <property type="match status" value="1"/>
</dbReference>
<dbReference type="PANTHER" id="PTHR47424">
    <property type="entry name" value="REGULATORY PROTEIN GAL4"/>
    <property type="match status" value="1"/>
</dbReference>
<evidence type="ECO:0000256" key="5">
    <source>
        <dbReference type="SAM" id="Phobius"/>
    </source>
</evidence>
<dbReference type="PROSITE" id="PS50048">
    <property type="entry name" value="ZN2_CY6_FUNGAL_2"/>
    <property type="match status" value="1"/>
</dbReference>
<gene>
    <name evidence="7" type="ORF">SPAPADRAFT_131954</name>
</gene>
<feature type="transmembrane region" description="Helical" evidence="5">
    <location>
        <begin position="548"/>
        <end position="568"/>
    </location>
</feature>
<dbReference type="Proteomes" id="UP000000709">
    <property type="component" value="Unassembled WGS sequence"/>
</dbReference>
<dbReference type="InterPro" id="IPR036864">
    <property type="entry name" value="Zn2-C6_fun-type_DNA-bd_sf"/>
</dbReference>
<feature type="domain" description="Zn(2)-C6 fungal-type" evidence="6">
    <location>
        <begin position="17"/>
        <end position="46"/>
    </location>
</feature>
<dbReference type="KEGG" id="spaa:SPAPADRAFT_131954"/>
<dbReference type="STRING" id="619300.G3AGQ4"/>
<keyword evidence="5" id="KW-0812">Transmembrane</keyword>
<accession>G3AGQ4</accession>
<dbReference type="GO" id="GO:0003677">
    <property type="term" value="F:DNA binding"/>
    <property type="evidence" value="ECO:0007669"/>
    <property type="project" value="InterPro"/>
</dbReference>
<organism evidence="8">
    <name type="scientific">Spathaspora passalidarum (strain NRRL Y-27907 / 11-Y1)</name>
    <dbReference type="NCBI Taxonomy" id="619300"/>
    <lineage>
        <taxon>Eukaryota</taxon>
        <taxon>Fungi</taxon>
        <taxon>Dikarya</taxon>
        <taxon>Ascomycota</taxon>
        <taxon>Saccharomycotina</taxon>
        <taxon>Pichiomycetes</taxon>
        <taxon>Debaryomycetaceae</taxon>
        <taxon>Spathaspora</taxon>
    </lineage>
</organism>
<dbReference type="Gene3D" id="4.10.240.10">
    <property type="entry name" value="Zn(2)-C6 fungal-type DNA-binding domain"/>
    <property type="match status" value="1"/>
</dbReference>
<dbReference type="InterPro" id="IPR051127">
    <property type="entry name" value="Fungal_SecMet_Regulators"/>
</dbReference>
<dbReference type="PANTHER" id="PTHR47424:SF6">
    <property type="entry name" value="PROLINE UTILIZATION TRANS-ACTIVATOR"/>
    <property type="match status" value="1"/>
</dbReference>
<sequence>MSEPEDEGVKRTKVSRACDYCKKRKFKCSGKSPCNLCTKKKLECVFSIIDRRTIRRKNKKRKIKKEVVKPVIDNQTLNLLTQKANIPSHYQPLLIFPLHNGINNANDITGGHKLMVKPEDPPKLIFDSQGNLRYFGETSPLSLLFECRAIFKDKLGESEFTTQGTCPIVDEPEESEDVVAPPPLPTRETFNRIFEVFLININQVCYVFDTNYFTKNTVEFVYADPTCANCPRDKISLINLVIGVGLKYAELCQDPIVAEFTHSAANYMEFGLDLANRYINKNKVWVSEAYSMAYYYYQAVQQRNTAWLMLGTAVRNAQALGLHRKFINDSFDDPGYRRHRRKLFKSLYVNDYIVSLLHGRPLHIDDYDYDDFDNEDIFEIDRDGNQIKSQKLLCLIETTKLYRITGKIIKNCYSHSDKMNGIIAEKLAIELKLWSVNLPPCIQIDKVVENTDSRTHHSIDTIRDAKIPLLLVHLSQLYAIILLCRPFFMYIIAVKAGKKKASKRMKSIEEIAICNFGKAAVKSSILVIQLVDYYVGYIQFLPMRVESYGVVHATFNAALIIGMSMLYYELNGSYDDPDYSRINSMGYLNTAKQVFQFYSDRNIMSQRFYDSIESMQSALMGKFGFDIHGNDKEVKQEVKQEVLKKFPMFNYDDFIDNFGALLPMTTMGQSVDQYLSESSTTSSLFENSVSQPLDMFMYGMGEININTLER</sequence>
<evidence type="ECO:0000259" key="6">
    <source>
        <dbReference type="PROSITE" id="PS50048"/>
    </source>
</evidence>
<protein>
    <recommendedName>
        <fullName evidence="6">Zn(2)-C6 fungal-type domain-containing protein</fullName>
    </recommendedName>
</protein>
<dbReference type="SUPFAM" id="SSF57701">
    <property type="entry name" value="Zn2/Cys6 DNA-binding domain"/>
    <property type="match status" value="1"/>
</dbReference>
<dbReference type="Pfam" id="PF04082">
    <property type="entry name" value="Fungal_trans"/>
    <property type="match status" value="1"/>
</dbReference>
<evidence type="ECO:0000313" key="8">
    <source>
        <dbReference type="Proteomes" id="UP000000709"/>
    </source>
</evidence>
<dbReference type="HOGENOM" id="CLU_007695_0_0_1"/>
<dbReference type="Pfam" id="PF00172">
    <property type="entry name" value="Zn_clus"/>
    <property type="match status" value="1"/>
</dbReference>
<dbReference type="GO" id="GO:0000981">
    <property type="term" value="F:DNA-binding transcription factor activity, RNA polymerase II-specific"/>
    <property type="evidence" value="ECO:0007669"/>
    <property type="project" value="InterPro"/>
</dbReference>
<evidence type="ECO:0000313" key="7">
    <source>
        <dbReference type="EMBL" id="EGW35387.1"/>
    </source>
</evidence>
<dbReference type="AlphaFoldDB" id="G3AGQ4"/>
<keyword evidence="5" id="KW-1133">Transmembrane helix</keyword>
<dbReference type="OrthoDB" id="3364175at2759"/>
<dbReference type="InterPro" id="IPR007219">
    <property type="entry name" value="XnlR_reg_dom"/>
</dbReference>
<dbReference type="InterPro" id="IPR001138">
    <property type="entry name" value="Zn2Cys6_DnaBD"/>
</dbReference>